<accession>A0A3P5YIR5</accession>
<gene>
    <name evidence="1" type="ORF">BRAA09T41155Z</name>
</gene>
<reference evidence="1" key="1">
    <citation type="submission" date="2018-11" db="EMBL/GenBank/DDBJ databases">
        <authorList>
            <consortium name="Genoscope - CEA"/>
            <person name="William W."/>
        </authorList>
    </citation>
    <scope>NUCLEOTIDE SEQUENCE</scope>
</reference>
<proteinExistence type="predicted"/>
<dbReference type="EMBL" id="LR031568">
    <property type="protein sequence ID" value="VDC63544.1"/>
    <property type="molecule type" value="Genomic_DNA"/>
</dbReference>
<evidence type="ECO:0000313" key="1">
    <source>
        <dbReference type="EMBL" id="VDC63544.1"/>
    </source>
</evidence>
<protein>
    <submittedName>
        <fullName evidence="1">Uncharacterized protein</fullName>
    </submittedName>
</protein>
<organism evidence="1">
    <name type="scientific">Brassica campestris</name>
    <name type="common">Field mustard</name>
    <dbReference type="NCBI Taxonomy" id="3711"/>
    <lineage>
        <taxon>Eukaryota</taxon>
        <taxon>Viridiplantae</taxon>
        <taxon>Streptophyta</taxon>
        <taxon>Embryophyta</taxon>
        <taxon>Tracheophyta</taxon>
        <taxon>Spermatophyta</taxon>
        <taxon>Magnoliopsida</taxon>
        <taxon>eudicotyledons</taxon>
        <taxon>Gunneridae</taxon>
        <taxon>Pentapetalae</taxon>
        <taxon>rosids</taxon>
        <taxon>malvids</taxon>
        <taxon>Brassicales</taxon>
        <taxon>Brassicaceae</taxon>
        <taxon>Brassiceae</taxon>
        <taxon>Brassica</taxon>
    </lineage>
</organism>
<name>A0A3P5YIR5_BRACM</name>
<sequence length="65" mass="6420">MQIVGVTAPGTPESYSEVAAAAASSFCEFFAPLVHLSKPFISMGVVPTASAAAASLMSDGGATTL</sequence>
<dbReference type="AlphaFoldDB" id="A0A3P5YIR5"/>